<evidence type="ECO:0000313" key="2">
    <source>
        <dbReference type="Proteomes" id="UP000198727"/>
    </source>
</evidence>
<sequence>MAALRAGLTVREVPVVMWQRASGRPSQSPLRAAAYLGRAGLALLLALLRRRPSADAVEPEWLTRHAAA</sequence>
<organism evidence="1 2">
    <name type="scientific">Amycolatopsis arida</name>
    <dbReference type="NCBI Taxonomy" id="587909"/>
    <lineage>
        <taxon>Bacteria</taxon>
        <taxon>Bacillati</taxon>
        <taxon>Actinomycetota</taxon>
        <taxon>Actinomycetes</taxon>
        <taxon>Pseudonocardiales</taxon>
        <taxon>Pseudonocardiaceae</taxon>
        <taxon>Amycolatopsis</taxon>
    </lineage>
</organism>
<evidence type="ECO:0008006" key="3">
    <source>
        <dbReference type="Google" id="ProtNLM"/>
    </source>
</evidence>
<keyword evidence="2" id="KW-1185">Reference proteome</keyword>
<name>A0A1I5S9D7_9PSEU</name>
<accession>A0A1I5S9D7</accession>
<dbReference type="Proteomes" id="UP000198727">
    <property type="component" value="Unassembled WGS sequence"/>
</dbReference>
<reference evidence="2" key="1">
    <citation type="submission" date="2016-10" db="EMBL/GenBank/DDBJ databases">
        <authorList>
            <person name="Varghese N."/>
            <person name="Submissions S."/>
        </authorList>
    </citation>
    <scope>NUCLEOTIDE SEQUENCE [LARGE SCALE GENOMIC DNA]</scope>
    <source>
        <strain evidence="2">CGMCC 4.5579</strain>
    </source>
</reference>
<dbReference type="EMBL" id="FOWW01000003">
    <property type="protein sequence ID" value="SFP67364.1"/>
    <property type="molecule type" value="Genomic_DNA"/>
</dbReference>
<proteinExistence type="predicted"/>
<protein>
    <recommendedName>
        <fullName evidence="3">Glycosyl transferase family 2</fullName>
    </recommendedName>
</protein>
<gene>
    <name evidence="1" type="ORF">SAMN05421810_10359</name>
</gene>
<dbReference type="STRING" id="587909.SAMN05421810_10359"/>
<dbReference type="AlphaFoldDB" id="A0A1I5S9D7"/>
<evidence type="ECO:0000313" key="1">
    <source>
        <dbReference type="EMBL" id="SFP67364.1"/>
    </source>
</evidence>